<evidence type="ECO:0000256" key="15">
    <source>
        <dbReference type="ARBA" id="ARBA00049513"/>
    </source>
</evidence>
<dbReference type="STRING" id="1890683.A0A427YX71"/>
<dbReference type="CDD" id="cd02801">
    <property type="entry name" value="DUS_like_FMN"/>
    <property type="match status" value="1"/>
</dbReference>
<dbReference type="Gene3D" id="3.20.20.70">
    <property type="entry name" value="Aldolase class I"/>
    <property type="match status" value="1"/>
</dbReference>
<dbReference type="OrthoDB" id="259935at2759"/>
<feature type="region of interest" description="Disordered" evidence="18">
    <location>
        <begin position="1"/>
        <end position="91"/>
    </location>
</feature>
<dbReference type="GO" id="GO:0050660">
    <property type="term" value="F:flavin adenine dinucleotide binding"/>
    <property type="evidence" value="ECO:0007669"/>
    <property type="project" value="UniProtKB-UniRule"/>
</dbReference>
<evidence type="ECO:0000256" key="2">
    <source>
        <dbReference type="ARBA" id="ARBA00012376"/>
    </source>
</evidence>
<dbReference type="GO" id="GO:0102265">
    <property type="term" value="F:tRNA-dihydrouridine47 synthase activity"/>
    <property type="evidence" value="ECO:0007669"/>
    <property type="project" value="UniProtKB-EC"/>
</dbReference>
<dbReference type="InterPro" id="IPR013785">
    <property type="entry name" value="Aldolase_TIM"/>
</dbReference>
<evidence type="ECO:0000256" key="17">
    <source>
        <dbReference type="RuleBase" id="RU291113"/>
    </source>
</evidence>
<evidence type="ECO:0000259" key="19">
    <source>
        <dbReference type="PROSITE" id="PS50103"/>
    </source>
</evidence>
<proteinExistence type="inferred from homology"/>
<dbReference type="GO" id="GO:0008270">
    <property type="term" value="F:zinc ion binding"/>
    <property type="evidence" value="ECO:0007669"/>
    <property type="project" value="UniProtKB-KW"/>
</dbReference>
<dbReference type="SUPFAM" id="SSF51395">
    <property type="entry name" value="FMN-linked oxidoreductases"/>
    <property type="match status" value="1"/>
</dbReference>
<reference evidence="20 21" key="1">
    <citation type="submission" date="2018-11" db="EMBL/GenBank/DDBJ databases">
        <title>Genome sequence of Saitozyma podzolica DSM 27192.</title>
        <authorList>
            <person name="Aliyu H."/>
            <person name="Gorte O."/>
            <person name="Ochsenreither K."/>
        </authorList>
    </citation>
    <scope>NUCLEOTIDE SEQUENCE [LARGE SCALE GENOMIC DNA]</scope>
    <source>
        <strain evidence="20 21">DSM 27192</strain>
    </source>
</reference>
<organism evidence="20 21">
    <name type="scientific">Saitozyma podzolica</name>
    <dbReference type="NCBI Taxonomy" id="1890683"/>
    <lineage>
        <taxon>Eukaryota</taxon>
        <taxon>Fungi</taxon>
        <taxon>Dikarya</taxon>
        <taxon>Basidiomycota</taxon>
        <taxon>Agaricomycotina</taxon>
        <taxon>Tremellomycetes</taxon>
        <taxon>Tremellales</taxon>
        <taxon>Trimorphomycetaceae</taxon>
        <taxon>Saitozyma</taxon>
    </lineage>
</organism>
<feature type="compositionally biased region" description="Basic and acidic residues" evidence="18">
    <location>
        <begin position="41"/>
        <end position="60"/>
    </location>
</feature>
<comment type="function">
    <text evidence="17">Catalyzes the synthesis of dihydrouridine, a modified base found in the D-loop of most tRNAs. Specifically modifies U47 in cytoplasmic tRNAs.</text>
</comment>
<comment type="caution">
    <text evidence="20">The sequence shown here is derived from an EMBL/GenBank/DDBJ whole genome shotgun (WGS) entry which is preliminary data.</text>
</comment>
<evidence type="ECO:0000256" key="4">
    <source>
        <dbReference type="ARBA" id="ARBA00022630"/>
    </source>
</evidence>
<evidence type="ECO:0000256" key="6">
    <source>
        <dbReference type="ARBA" id="ARBA00022664"/>
    </source>
</evidence>
<dbReference type="GO" id="GO:0006397">
    <property type="term" value="P:mRNA processing"/>
    <property type="evidence" value="ECO:0007669"/>
    <property type="project" value="UniProtKB-KW"/>
</dbReference>
<accession>A0A427YX71</accession>
<gene>
    <name evidence="20" type="primary">DUS3</name>
    <name evidence="20" type="ORF">EHS25_000771</name>
</gene>
<dbReference type="GO" id="GO:0106414">
    <property type="term" value="F:mRNA dihydrouridine synthase activity"/>
    <property type="evidence" value="ECO:0007669"/>
    <property type="project" value="RHEA"/>
</dbReference>
<keyword evidence="4 17" id="KW-0285">Flavoprotein</keyword>
<evidence type="ECO:0000256" key="8">
    <source>
        <dbReference type="ARBA" id="ARBA00022771"/>
    </source>
</evidence>
<dbReference type="AlphaFoldDB" id="A0A427YX71"/>
<evidence type="ECO:0000256" key="7">
    <source>
        <dbReference type="ARBA" id="ARBA00022694"/>
    </source>
</evidence>
<feature type="region of interest" description="Disordered" evidence="18">
    <location>
        <begin position="264"/>
        <end position="329"/>
    </location>
</feature>
<evidence type="ECO:0000256" key="18">
    <source>
        <dbReference type="SAM" id="MobiDB-lite"/>
    </source>
</evidence>
<evidence type="ECO:0000256" key="1">
    <source>
        <dbReference type="ARBA" id="ARBA00001917"/>
    </source>
</evidence>
<dbReference type="EMBL" id="RSCD01000001">
    <property type="protein sequence ID" value="RSH95679.1"/>
    <property type="molecule type" value="Genomic_DNA"/>
</dbReference>
<evidence type="ECO:0000256" key="16">
    <source>
        <dbReference type="PROSITE-ProRule" id="PRU00723"/>
    </source>
</evidence>
<comment type="cofactor">
    <cofactor evidence="1 17">
        <name>FMN</name>
        <dbReference type="ChEBI" id="CHEBI:58210"/>
    </cofactor>
</comment>
<comment type="catalytic activity">
    <reaction evidence="13">
        <text>a 5,6-dihydrouridine in mRNA + NAD(+) = a uridine in mRNA + NADH + H(+)</text>
        <dbReference type="Rhea" id="RHEA:69851"/>
        <dbReference type="Rhea" id="RHEA-COMP:14658"/>
        <dbReference type="Rhea" id="RHEA-COMP:17789"/>
        <dbReference type="ChEBI" id="CHEBI:15378"/>
        <dbReference type="ChEBI" id="CHEBI:57540"/>
        <dbReference type="ChEBI" id="CHEBI:57945"/>
        <dbReference type="ChEBI" id="CHEBI:65315"/>
        <dbReference type="ChEBI" id="CHEBI:74443"/>
    </reaction>
    <physiologicalReaction direction="right-to-left" evidence="13">
        <dbReference type="Rhea" id="RHEA:69853"/>
    </physiologicalReaction>
</comment>
<evidence type="ECO:0000256" key="12">
    <source>
        <dbReference type="ARBA" id="ARBA00048266"/>
    </source>
</evidence>
<dbReference type="PANTHER" id="PTHR45846:SF1">
    <property type="entry name" value="TRNA-DIHYDROURIDINE(47) SYNTHASE [NAD(P)(+)]-LIKE"/>
    <property type="match status" value="1"/>
</dbReference>
<protein>
    <recommendedName>
        <fullName evidence="3 17">tRNA-dihydrouridine(47) synthase [NAD(P)(+)]</fullName>
        <ecNumber evidence="2 17">1.3.1.89</ecNumber>
    </recommendedName>
    <alternativeName>
        <fullName evidence="17">tRNA-dihydrouridine synthase 3</fullName>
    </alternativeName>
</protein>
<dbReference type="Proteomes" id="UP000279259">
    <property type="component" value="Unassembled WGS sequence"/>
</dbReference>
<evidence type="ECO:0000313" key="20">
    <source>
        <dbReference type="EMBL" id="RSH95679.1"/>
    </source>
</evidence>
<evidence type="ECO:0000256" key="5">
    <source>
        <dbReference type="ARBA" id="ARBA00022643"/>
    </source>
</evidence>
<evidence type="ECO:0000256" key="11">
    <source>
        <dbReference type="ARBA" id="ARBA00023027"/>
    </source>
</evidence>
<evidence type="ECO:0000256" key="13">
    <source>
        <dbReference type="ARBA" id="ARBA00048342"/>
    </source>
</evidence>
<keyword evidence="7 17" id="KW-0819">tRNA processing</keyword>
<evidence type="ECO:0000313" key="21">
    <source>
        <dbReference type="Proteomes" id="UP000279259"/>
    </source>
</evidence>
<sequence length="776" mass="85198">MADDPTLTPRPETSMSARPEPRAGVAPIKPEYLLDTTPITDKVDARDLNNDRLHMDDAAEGRTTPGESEGSGRDAKRRKTKKDRGQNKARQFPIIREAGPQLCRQWEKTGECGRKSCKFQHGWDGYFTQKPSDVRFDPEGVLSADEPFVEHKAGNVGGEDEVGRTIELGTTCPVMRDLGYCPYGWRCRFLGGHVRRLGAGDGEASTGQVFGEWELLGQRSKDESSGRWRGKEINWPDNGLFARLRTNEYPLPITTRYLAKIEPDKPFTLSRPTKPSHGAKAQAQAQTQATGPKGNKRPLSPSFADEEGAMNETSAAGAAGTTEEEEWNAEAAAEKIIVSAEEAALSGLQSGADEMESMEVALAPLEGKLDSIGNGVKDAADKSSTHPAYAETEAIDVPLRPEEKKRLRWEGGLYLAPLTTVGNLPFRRLCVSYGASITISEMALSQPLITGHSDEFALLRRHESEKMFGVQLAGGYANRMVPAAEMIAREFGDGVDFVDVNLGCPIDLVFNQGAGSALMDAPGRLGKILVGMNRALGEIPLTVKFRTGVASGKPNAHKLVPRFATEWGAGALTLHGRSRQQRYSKLADWSYIKSCASVLRESLAEANLPPVPIFGNGDCYSAQSYYDEMDASGVDGIMVARGALIKPWIFTEIKERREWDISATERLEGIRKFAEFGLSHWGSDTQGISKTRRFLCEALSFQHRYIPIGLLERMPPMLNERPPAYRGRNELETLLASPFVGDWVRISEMFLGKAEEGWGFVPKHKSNAYGGEEAQG</sequence>
<dbReference type="Pfam" id="PF01207">
    <property type="entry name" value="Dus"/>
    <property type="match status" value="1"/>
</dbReference>
<keyword evidence="21" id="KW-1185">Reference proteome</keyword>
<dbReference type="GO" id="GO:0003723">
    <property type="term" value="F:RNA binding"/>
    <property type="evidence" value="ECO:0007669"/>
    <property type="project" value="TreeGrafter"/>
</dbReference>
<dbReference type="InterPro" id="IPR000571">
    <property type="entry name" value="Znf_CCCH"/>
</dbReference>
<dbReference type="EC" id="1.3.1.89" evidence="2 17"/>
<evidence type="ECO:0000256" key="9">
    <source>
        <dbReference type="ARBA" id="ARBA00022857"/>
    </source>
</evidence>
<keyword evidence="9 17" id="KW-0521">NADP</keyword>
<feature type="zinc finger region" description="C3H1-type" evidence="16">
    <location>
        <begin position="97"/>
        <end position="124"/>
    </location>
</feature>
<evidence type="ECO:0000256" key="14">
    <source>
        <dbReference type="ARBA" id="ARBA00049447"/>
    </source>
</evidence>
<feature type="domain" description="C3H1-type" evidence="19">
    <location>
        <begin position="97"/>
        <end position="124"/>
    </location>
</feature>
<evidence type="ECO:0000256" key="3">
    <source>
        <dbReference type="ARBA" id="ARBA00022143"/>
    </source>
</evidence>
<dbReference type="PANTHER" id="PTHR45846">
    <property type="entry name" value="TRNA-DIHYDROURIDINE(47) SYNTHASE [NAD(P)(+)]-LIKE"/>
    <property type="match status" value="1"/>
</dbReference>
<dbReference type="InterPro" id="IPR018517">
    <property type="entry name" value="tRNA_hU_synthase_CS"/>
</dbReference>
<dbReference type="PROSITE" id="PS50103">
    <property type="entry name" value="ZF_C3H1"/>
    <property type="match status" value="1"/>
</dbReference>
<keyword evidence="16 17" id="KW-0862">Zinc</keyword>
<keyword evidence="5 17" id="KW-0288">FMN</keyword>
<feature type="compositionally biased region" description="Low complexity" evidence="18">
    <location>
        <begin position="311"/>
        <end position="321"/>
    </location>
</feature>
<keyword evidence="6" id="KW-0507">mRNA processing</keyword>
<keyword evidence="16 17" id="KW-0479">Metal-binding</keyword>
<comment type="catalytic activity">
    <reaction evidence="12">
        <text>5,6-dihydrouridine(47) in tRNA + NAD(+) = uridine(47) in tRNA + NADH + H(+)</text>
        <dbReference type="Rhea" id="RHEA:53364"/>
        <dbReference type="Rhea" id="RHEA-COMP:13539"/>
        <dbReference type="Rhea" id="RHEA-COMP:13540"/>
        <dbReference type="ChEBI" id="CHEBI:15378"/>
        <dbReference type="ChEBI" id="CHEBI:57540"/>
        <dbReference type="ChEBI" id="CHEBI:57945"/>
        <dbReference type="ChEBI" id="CHEBI:65315"/>
        <dbReference type="ChEBI" id="CHEBI:74443"/>
        <dbReference type="EC" id="1.3.1.89"/>
    </reaction>
    <physiologicalReaction direction="right-to-left" evidence="12">
        <dbReference type="Rhea" id="RHEA:53366"/>
    </physiologicalReaction>
</comment>
<comment type="similarity">
    <text evidence="17">Belongs to the dus family. Dus3 subfamily.</text>
</comment>
<name>A0A427YX71_9TREE</name>
<dbReference type="Pfam" id="PF25585">
    <property type="entry name" value="zf-CCCH_DUS3L"/>
    <property type="match status" value="1"/>
</dbReference>
<keyword evidence="11 17" id="KW-0520">NAD</keyword>
<dbReference type="PROSITE" id="PS01136">
    <property type="entry name" value="UPF0034"/>
    <property type="match status" value="1"/>
</dbReference>
<keyword evidence="8 16" id="KW-0863">Zinc-finger</keyword>
<comment type="catalytic activity">
    <reaction evidence="15">
        <text>5,6-dihydrouridine(47) in tRNA + NADP(+) = uridine(47) in tRNA + NADPH + H(+)</text>
        <dbReference type="Rhea" id="RHEA:53360"/>
        <dbReference type="Rhea" id="RHEA-COMP:13539"/>
        <dbReference type="Rhea" id="RHEA-COMP:13540"/>
        <dbReference type="ChEBI" id="CHEBI:15378"/>
        <dbReference type="ChEBI" id="CHEBI:57783"/>
        <dbReference type="ChEBI" id="CHEBI:58349"/>
        <dbReference type="ChEBI" id="CHEBI:65315"/>
        <dbReference type="ChEBI" id="CHEBI:74443"/>
        <dbReference type="EC" id="1.3.1.89"/>
    </reaction>
    <physiologicalReaction direction="right-to-left" evidence="15">
        <dbReference type="Rhea" id="RHEA:53362"/>
    </physiologicalReaction>
</comment>
<feature type="compositionally biased region" description="Low complexity" evidence="18">
    <location>
        <begin position="281"/>
        <end position="290"/>
    </location>
</feature>
<comment type="catalytic activity">
    <reaction evidence="14">
        <text>a 5,6-dihydrouridine in mRNA + NADP(+) = a uridine in mRNA + NADPH + H(+)</text>
        <dbReference type="Rhea" id="RHEA:69855"/>
        <dbReference type="Rhea" id="RHEA-COMP:14658"/>
        <dbReference type="Rhea" id="RHEA-COMP:17789"/>
        <dbReference type="ChEBI" id="CHEBI:15378"/>
        <dbReference type="ChEBI" id="CHEBI:57783"/>
        <dbReference type="ChEBI" id="CHEBI:58349"/>
        <dbReference type="ChEBI" id="CHEBI:65315"/>
        <dbReference type="ChEBI" id="CHEBI:74443"/>
    </reaction>
    <physiologicalReaction direction="right-to-left" evidence="14">
        <dbReference type="Rhea" id="RHEA:69857"/>
    </physiologicalReaction>
</comment>
<evidence type="ECO:0000256" key="10">
    <source>
        <dbReference type="ARBA" id="ARBA00023002"/>
    </source>
</evidence>
<dbReference type="InterPro" id="IPR035587">
    <property type="entry name" value="DUS-like_FMN-bd"/>
</dbReference>
<keyword evidence="10 17" id="KW-0560">Oxidoreductase</keyword>